<reference evidence="3" key="1">
    <citation type="submission" date="2016-10" db="EMBL/GenBank/DDBJ databases">
        <authorList>
            <person name="Varghese N."/>
            <person name="Submissions S."/>
        </authorList>
    </citation>
    <scope>NUCLEOTIDE SEQUENCE [LARGE SCALE GENOMIC DNA]</scope>
    <source>
        <strain evidence="3">DSM 44234</strain>
    </source>
</reference>
<dbReference type="EMBL" id="FNSA01000003">
    <property type="protein sequence ID" value="SEC92975.1"/>
    <property type="molecule type" value="Genomic_DNA"/>
</dbReference>
<dbReference type="Proteomes" id="UP000182241">
    <property type="component" value="Unassembled WGS sequence"/>
</dbReference>
<evidence type="ECO:0000313" key="3">
    <source>
        <dbReference type="Proteomes" id="UP000182241"/>
    </source>
</evidence>
<feature type="compositionally biased region" description="Basic and acidic residues" evidence="1">
    <location>
        <begin position="258"/>
        <end position="267"/>
    </location>
</feature>
<keyword evidence="3" id="KW-1185">Reference proteome</keyword>
<evidence type="ECO:0000313" key="2">
    <source>
        <dbReference type="EMBL" id="SEC92975.1"/>
    </source>
</evidence>
<dbReference type="STRING" id="57704.SAMN04489793_3568"/>
<proteinExistence type="predicted"/>
<protein>
    <submittedName>
        <fullName evidence="2">Uncharacterized protein</fullName>
    </submittedName>
</protein>
<sequence length="318" mass="36246">MKVSLPEKTLEHWASQYVTHRYRTRAALWWPTAGQDIEVGRYPNRLGKAIQIELKTCKHHRTKTTNYQIVQIDLGQLCDYLRRPLWEQPFYAFPRAAWVGDLEEYTHRHGGPAVTDHAYRRSEEWWFAHWLVVMTARDVAAVLDAEVRAQLSNPPPRGSFARGHRVELVRYEVHHRRGLVRTSWRDGSSPTYLGWRDFWSKLETCGTSSWPQVVWLPEPPREDSARGIGPGDGIPYSEVMPLIWDAVSPTVVEPNQGTDERISSVRPDEDDAGALNDVVPYGIGDDGVFRPIATREGVPSTSPGTDRRVGVALDFELL</sequence>
<dbReference type="AlphaFoldDB" id="A0A1H4WI85"/>
<name>A0A1H4WI85_TSUTY</name>
<gene>
    <name evidence="2" type="ORF">SAMN04489793_3568</name>
</gene>
<organism evidence="2 3">
    <name type="scientific">Tsukamurella tyrosinosolvens</name>
    <dbReference type="NCBI Taxonomy" id="57704"/>
    <lineage>
        <taxon>Bacteria</taxon>
        <taxon>Bacillati</taxon>
        <taxon>Actinomycetota</taxon>
        <taxon>Actinomycetes</taxon>
        <taxon>Mycobacteriales</taxon>
        <taxon>Tsukamurellaceae</taxon>
        <taxon>Tsukamurella</taxon>
    </lineage>
</organism>
<feature type="region of interest" description="Disordered" evidence="1">
    <location>
        <begin position="253"/>
        <end position="277"/>
    </location>
</feature>
<evidence type="ECO:0000256" key="1">
    <source>
        <dbReference type="SAM" id="MobiDB-lite"/>
    </source>
</evidence>
<accession>A0A1H4WI85</accession>